<dbReference type="PANTHER" id="PTHR43747:SF4">
    <property type="entry name" value="FLAVIN-DEPENDENT TRYPTOPHAN HALOGENASE"/>
    <property type="match status" value="1"/>
</dbReference>
<dbReference type="PIRSF" id="PIRSF011396">
    <property type="entry name" value="Trp_halogenase"/>
    <property type="match status" value="1"/>
</dbReference>
<dbReference type="PANTHER" id="PTHR43747">
    <property type="entry name" value="FAD-BINDING PROTEIN"/>
    <property type="match status" value="1"/>
</dbReference>
<dbReference type="EMBL" id="CP101740">
    <property type="protein sequence ID" value="UUL82488.1"/>
    <property type="molecule type" value="Genomic_DNA"/>
</dbReference>
<feature type="transmembrane region" description="Helical" evidence="1">
    <location>
        <begin position="7"/>
        <end position="28"/>
    </location>
</feature>
<proteinExistence type="predicted"/>
<reference evidence="2" key="1">
    <citation type="submission" date="2022-07" db="EMBL/GenBank/DDBJ databases">
        <title>Sphingomonas sp. nov., a novel bacterium isolated from the north slope of the Mount Everest.</title>
        <authorList>
            <person name="Cui X."/>
            <person name="Liu Y."/>
        </authorList>
    </citation>
    <scope>NUCLEOTIDE SEQUENCE</scope>
    <source>
        <strain evidence="2">S5-59</strain>
    </source>
</reference>
<dbReference type="Proteomes" id="UP001058533">
    <property type="component" value="Chromosome"/>
</dbReference>
<name>A0ABY5LA50_9SPHN</name>
<keyword evidence="1" id="KW-0472">Membrane</keyword>
<protein>
    <submittedName>
        <fullName evidence="2">Tryptophan 7-halogenase</fullName>
    </submittedName>
</protein>
<dbReference type="Pfam" id="PF04820">
    <property type="entry name" value="Trp_halogenase"/>
    <property type="match status" value="1"/>
</dbReference>
<dbReference type="RefSeq" id="WP_256506321.1">
    <property type="nucleotide sequence ID" value="NZ_CP101740.1"/>
</dbReference>
<evidence type="ECO:0000313" key="2">
    <source>
        <dbReference type="EMBL" id="UUL82488.1"/>
    </source>
</evidence>
<accession>A0ABY5LA50</accession>
<dbReference type="InterPro" id="IPR033856">
    <property type="entry name" value="Trp_halogen"/>
</dbReference>
<dbReference type="InterPro" id="IPR036188">
    <property type="entry name" value="FAD/NAD-bd_sf"/>
</dbReference>
<keyword evidence="1" id="KW-0812">Transmembrane</keyword>
<sequence>MRDDRTIVIAGGGTAGWMAAAAFARFLAPGWRIVLVESEAIGTVGVGEATIPQISLFNKHLGIDEDAFLRATQGTIKLGIEFRDWVRPGHSYLHGFGDTGRPLGLLGFHHYWLRARSEGFAAAFDDYSLNNVAALRGGFARFEARGPVPPMPYAFHFDAGLYAAFLRRYAEARGVIRHEGRILSVERDDGGDISALLIEGERRVAGDLFIDCTGFGALLIGGALGAGYEDWSDWLPCDRALAVPSARVAVPIPYTRATAQKAGWQWRIPLQHRTGNGYVYDSKHISDDEAAATLLANLDGEALAEPRPLRFTAGRREQAWVRNCVAVGLASGFLEPLESTSIHLIQTAIARILAFLPTGRISDADRAEYNNESRLELHFIRDFLVLHYHANARIGEPFWDAARTRKLPPELDRKLALWRSSARLSRREGELFAEPGWTQVLIGQEVMPDAWHPLADAVPSADLKAFLDGVADVAARTGAAMPAHADLLAQLAGNPAQQGVNA</sequence>
<keyword evidence="1" id="KW-1133">Transmembrane helix</keyword>
<dbReference type="Gene3D" id="3.50.50.60">
    <property type="entry name" value="FAD/NAD(P)-binding domain"/>
    <property type="match status" value="1"/>
</dbReference>
<dbReference type="InterPro" id="IPR050816">
    <property type="entry name" value="Flavin-dep_Halogenase_NPB"/>
</dbReference>
<organism evidence="2 3">
    <name type="scientific">Sphingomonas qomolangmaensis</name>
    <dbReference type="NCBI Taxonomy" id="2918765"/>
    <lineage>
        <taxon>Bacteria</taxon>
        <taxon>Pseudomonadati</taxon>
        <taxon>Pseudomonadota</taxon>
        <taxon>Alphaproteobacteria</taxon>
        <taxon>Sphingomonadales</taxon>
        <taxon>Sphingomonadaceae</taxon>
        <taxon>Sphingomonas</taxon>
    </lineage>
</organism>
<dbReference type="SUPFAM" id="SSF51905">
    <property type="entry name" value="FAD/NAD(P)-binding domain"/>
    <property type="match status" value="1"/>
</dbReference>
<gene>
    <name evidence="2" type="ORF">NMP03_15165</name>
</gene>
<dbReference type="InterPro" id="IPR006905">
    <property type="entry name" value="Flavin_halogenase"/>
</dbReference>
<evidence type="ECO:0000256" key="1">
    <source>
        <dbReference type="SAM" id="Phobius"/>
    </source>
</evidence>
<evidence type="ECO:0000313" key="3">
    <source>
        <dbReference type="Proteomes" id="UP001058533"/>
    </source>
</evidence>
<keyword evidence="3" id="KW-1185">Reference proteome</keyword>